<dbReference type="AlphaFoldDB" id="A0A1I3KZ45"/>
<keyword evidence="2" id="KW-0902">Two-component regulatory system</keyword>
<evidence type="ECO:0000256" key="2">
    <source>
        <dbReference type="ARBA" id="ARBA00023012"/>
    </source>
</evidence>
<evidence type="ECO:0000313" key="10">
    <source>
        <dbReference type="EMBL" id="SFI77375.1"/>
    </source>
</evidence>
<dbReference type="GO" id="GO:0006355">
    <property type="term" value="P:regulation of DNA-templated transcription"/>
    <property type="evidence" value="ECO:0007669"/>
    <property type="project" value="InterPro"/>
</dbReference>
<feature type="modified residue" description="4-aspartylphosphate" evidence="6">
    <location>
        <position position="56"/>
    </location>
</feature>
<dbReference type="SUPFAM" id="SSF46894">
    <property type="entry name" value="C-terminal effector domain of the bipartite response regulators"/>
    <property type="match status" value="1"/>
</dbReference>
<dbReference type="Gene3D" id="1.10.10.10">
    <property type="entry name" value="Winged helix-like DNA-binding domain superfamily/Winged helix DNA-binding domain"/>
    <property type="match status" value="1"/>
</dbReference>
<feature type="domain" description="Response regulatory" evidence="8">
    <location>
        <begin position="7"/>
        <end position="121"/>
    </location>
</feature>
<evidence type="ECO:0000259" key="8">
    <source>
        <dbReference type="PROSITE" id="PS50110"/>
    </source>
</evidence>
<evidence type="ECO:0000256" key="5">
    <source>
        <dbReference type="ARBA" id="ARBA00023163"/>
    </source>
</evidence>
<evidence type="ECO:0000256" key="3">
    <source>
        <dbReference type="ARBA" id="ARBA00023015"/>
    </source>
</evidence>
<dbReference type="Pfam" id="PF00486">
    <property type="entry name" value="Trans_reg_C"/>
    <property type="match status" value="1"/>
</dbReference>
<keyword evidence="3" id="KW-0805">Transcription regulation</keyword>
<organism evidence="10 11">
    <name type="scientific">Amycolatopsis sacchari</name>
    <dbReference type="NCBI Taxonomy" id="115433"/>
    <lineage>
        <taxon>Bacteria</taxon>
        <taxon>Bacillati</taxon>
        <taxon>Actinomycetota</taxon>
        <taxon>Actinomycetes</taxon>
        <taxon>Pseudonocardiales</taxon>
        <taxon>Pseudonocardiaceae</taxon>
        <taxon>Amycolatopsis</taxon>
    </lineage>
</organism>
<dbReference type="InterPro" id="IPR036388">
    <property type="entry name" value="WH-like_DNA-bd_sf"/>
</dbReference>
<dbReference type="CDD" id="cd00383">
    <property type="entry name" value="trans_reg_C"/>
    <property type="match status" value="1"/>
</dbReference>
<dbReference type="GO" id="GO:0000156">
    <property type="term" value="F:phosphorelay response regulator activity"/>
    <property type="evidence" value="ECO:0007669"/>
    <property type="project" value="TreeGrafter"/>
</dbReference>
<evidence type="ECO:0000313" key="11">
    <source>
        <dbReference type="Proteomes" id="UP000199025"/>
    </source>
</evidence>
<dbReference type="SUPFAM" id="SSF52172">
    <property type="entry name" value="CheY-like"/>
    <property type="match status" value="1"/>
</dbReference>
<dbReference type="Gene3D" id="3.40.50.2300">
    <property type="match status" value="1"/>
</dbReference>
<dbReference type="InterPro" id="IPR011006">
    <property type="entry name" value="CheY-like_superfamily"/>
</dbReference>
<name>A0A1I3KZ45_9PSEU</name>
<evidence type="ECO:0000256" key="4">
    <source>
        <dbReference type="ARBA" id="ARBA00023125"/>
    </source>
</evidence>
<gene>
    <name evidence="10" type="ORF">SAMN05421835_101740</name>
</gene>
<dbReference type="PROSITE" id="PS51755">
    <property type="entry name" value="OMPR_PHOB"/>
    <property type="match status" value="1"/>
</dbReference>
<dbReference type="GO" id="GO:0032993">
    <property type="term" value="C:protein-DNA complex"/>
    <property type="evidence" value="ECO:0007669"/>
    <property type="project" value="TreeGrafter"/>
</dbReference>
<dbReference type="Gene3D" id="6.10.250.690">
    <property type="match status" value="1"/>
</dbReference>
<dbReference type="GO" id="GO:0005829">
    <property type="term" value="C:cytosol"/>
    <property type="evidence" value="ECO:0007669"/>
    <property type="project" value="TreeGrafter"/>
</dbReference>
<dbReference type="InterPro" id="IPR016032">
    <property type="entry name" value="Sig_transdc_resp-reg_C-effctor"/>
</dbReference>
<evidence type="ECO:0000256" key="7">
    <source>
        <dbReference type="PROSITE-ProRule" id="PRU01091"/>
    </source>
</evidence>
<proteinExistence type="predicted"/>
<feature type="domain" description="OmpR/PhoB-type" evidence="9">
    <location>
        <begin position="128"/>
        <end position="221"/>
    </location>
</feature>
<protein>
    <submittedName>
        <fullName evidence="10">Two-component system, OmpR family, response regulator QseB</fullName>
    </submittedName>
</protein>
<dbReference type="InterPro" id="IPR039420">
    <property type="entry name" value="WalR-like"/>
</dbReference>
<evidence type="ECO:0000256" key="6">
    <source>
        <dbReference type="PROSITE-ProRule" id="PRU00169"/>
    </source>
</evidence>
<keyword evidence="1 6" id="KW-0597">Phosphoprotein</keyword>
<dbReference type="SMART" id="SM00448">
    <property type="entry name" value="REC"/>
    <property type="match status" value="1"/>
</dbReference>
<keyword evidence="4 7" id="KW-0238">DNA-binding</keyword>
<evidence type="ECO:0000256" key="1">
    <source>
        <dbReference type="ARBA" id="ARBA00022553"/>
    </source>
</evidence>
<dbReference type="InterPro" id="IPR001789">
    <property type="entry name" value="Sig_transdc_resp-reg_receiver"/>
</dbReference>
<dbReference type="EMBL" id="FORP01000001">
    <property type="protein sequence ID" value="SFI77375.1"/>
    <property type="molecule type" value="Genomic_DNA"/>
</dbReference>
<dbReference type="STRING" id="115433.SAMN05421835_101740"/>
<reference evidence="10 11" key="1">
    <citation type="submission" date="2016-10" db="EMBL/GenBank/DDBJ databases">
        <authorList>
            <person name="de Groot N.N."/>
        </authorList>
    </citation>
    <scope>NUCLEOTIDE SEQUENCE [LARGE SCALE GENOMIC DNA]</scope>
    <source>
        <strain evidence="10 11">DSM 44468</strain>
    </source>
</reference>
<dbReference type="InterPro" id="IPR001867">
    <property type="entry name" value="OmpR/PhoB-type_DNA-bd"/>
</dbReference>
<accession>A0A1I3KZ45</accession>
<evidence type="ECO:0000259" key="9">
    <source>
        <dbReference type="PROSITE" id="PS51755"/>
    </source>
</evidence>
<keyword evidence="5" id="KW-0804">Transcription</keyword>
<feature type="DNA-binding region" description="OmpR/PhoB-type" evidence="7">
    <location>
        <begin position="128"/>
        <end position="221"/>
    </location>
</feature>
<dbReference type="RefSeq" id="WP_281245141.1">
    <property type="nucleotide sequence ID" value="NZ_FORP01000001.1"/>
</dbReference>
<dbReference type="SMART" id="SM00862">
    <property type="entry name" value="Trans_reg_C"/>
    <property type="match status" value="1"/>
</dbReference>
<dbReference type="PANTHER" id="PTHR48111">
    <property type="entry name" value="REGULATOR OF RPOS"/>
    <property type="match status" value="1"/>
</dbReference>
<sequence length="223" mass="24649">MNGQAPRVLVVEDDPQLLAMLTRLLTEEGYDVDEAADGQRGLHLGLTRDYDVLLLDRGLPAVDGLDLLARLRGRGVVTPTLILSALGNPADRVVGLDAGAEDYLAKPFDIDELLARLRALRRRHLDTARTLPVPGGRLELDTRLVVRDTAEPVRLSERESALLALLATRPGHVFSRARLLALVFDEAEHEAVVDSYVHYLRRKLGRKVIDTVRGRGYQLGRTA</sequence>
<dbReference type="PROSITE" id="PS50110">
    <property type="entry name" value="RESPONSE_REGULATORY"/>
    <property type="match status" value="1"/>
</dbReference>
<dbReference type="GO" id="GO:0000976">
    <property type="term" value="F:transcription cis-regulatory region binding"/>
    <property type="evidence" value="ECO:0007669"/>
    <property type="project" value="TreeGrafter"/>
</dbReference>
<dbReference type="Proteomes" id="UP000199025">
    <property type="component" value="Unassembled WGS sequence"/>
</dbReference>
<dbReference type="Pfam" id="PF00072">
    <property type="entry name" value="Response_reg"/>
    <property type="match status" value="1"/>
</dbReference>
<dbReference type="PANTHER" id="PTHR48111:SF1">
    <property type="entry name" value="TWO-COMPONENT RESPONSE REGULATOR ORR33"/>
    <property type="match status" value="1"/>
</dbReference>
<keyword evidence="11" id="KW-1185">Reference proteome</keyword>